<dbReference type="Gene3D" id="1.10.1740.10">
    <property type="match status" value="1"/>
</dbReference>
<dbReference type="InterPro" id="IPR013324">
    <property type="entry name" value="RNA_pol_sigma_r3/r4-like"/>
</dbReference>
<keyword evidence="6" id="KW-0472">Membrane</keyword>
<keyword evidence="4" id="KW-0238">DNA-binding</keyword>
<evidence type="ECO:0000313" key="10">
    <source>
        <dbReference type="Proteomes" id="UP000663856"/>
    </source>
</evidence>
<evidence type="ECO:0000313" key="9">
    <source>
        <dbReference type="EMBL" id="CAF2025785.1"/>
    </source>
</evidence>
<feature type="transmembrane region" description="Helical" evidence="6">
    <location>
        <begin position="205"/>
        <end position="229"/>
    </location>
</feature>
<evidence type="ECO:0000256" key="5">
    <source>
        <dbReference type="ARBA" id="ARBA00023163"/>
    </source>
</evidence>
<dbReference type="PANTHER" id="PTHR43133">
    <property type="entry name" value="RNA POLYMERASE ECF-TYPE SIGMA FACTO"/>
    <property type="match status" value="1"/>
</dbReference>
<dbReference type="NCBIfam" id="TIGR02937">
    <property type="entry name" value="sigma70-ECF"/>
    <property type="match status" value="1"/>
</dbReference>
<dbReference type="GO" id="GO:0016987">
    <property type="term" value="F:sigma factor activity"/>
    <property type="evidence" value="ECO:0007669"/>
    <property type="project" value="UniProtKB-KW"/>
</dbReference>
<feature type="transmembrane region" description="Helical" evidence="6">
    <location>
        <begin position="284"/>
        <end position="303"/>
    </location>
</feature>
<dbReference type="Pfam" id="PF04542">
    <property type="entry name" value="Sigma70_r2"/>
    <property type="match status" value="1"/>
</dbReference>
<keyword evidence="2" id="KW-0805">Transcription regulation</keyword>
<dbReference type="InterPro" id="IPR013325">
    <property type="entry name" value="RNA_pol_sigma_r2"/>
</dbReference>
<proteinExistence type="inferred from homology"/>
<gene>
    <name evidence="9" type="ORF">WKI299_LOCUS6041</name>
</gene>
<accession>A0A816N0M3</accession>
<feature type="domain" description="RNA polymerase sigma-70 region 2" evidence="7">
    <location>
        <begin position="26"/>
        <end position="92"/>
    </location>
</feature>
<evidence type="ECO:0000256" key="6">
    <source>
        <dbReference type="SAM" id="Phobius"/>
    </source>
</evidence>
<evidence type="ECO:0000256" key="4">
    <source>
        <dbReference type="ARBA" id="ARBA00023125"/>
    </source>
</evidence>
<dbReference type="InterPro" id="IPR036388">
    <property type="entry name" value="WH-like_DNA-bd_sf"/>
</dbReference>
<feature type="domain" description="RNA polymerase sigma factor 70 region 4 type 2" evidence="8">
    <location>
        <begin position="118"/>
        <end position="163"/>
    </location>
</feature>
<comment type="similarity">
    <text evidence="1">Belongs to the sigma-70 factor family. ECF subfamily.</text>
</comment>
<dbReference type="Proteomes" id="UP000663856">
    <property type="component" value="Unassembled WGS sequence"/>
</dbReference>
<keyword evidence="5" id="KW-0804">Transcription</keyword>
<dbReference type="GO" id="GO:0006352">
    <property type="term" value="P:DNA-templated transcription initiation"/>
    <property type="evidence" value="ECO:0007669"/>
    <property type="project" value="InterPro"/>
</dbReference>
<evidence type="ECO:0000259" key="7">
    <source>
        <dbReference type="Pfam" id="PF04542"/>
    </source>
</evidence>
<evidence type="ECO:0000256" key="1">
    <source>
        <dbReference type="ARBA" id="ARBA00010641"/>
    </source>
</evidence>
<comment type="caution">
    <text evidence="9">The sequence shown here is derived from an EMBL/GenBank/DDBJ whole genome shotgun (WGS) entry which is preliminary data.</text>
</comment>
<dbReference type="InterPro" id="IPR007627">
    <property type="entry name" value="RNA_pol_sigma70_r2"/>
</dbReference>
<dbReference type="InterPro" id="IPR039425">
    <property type="entry name" value="RNA_pol_sigma-70-like"/>
</dbReference>
<feature type="transmembrane region" description="Helical" evidence="6">
    <location>
        <begin position="309"/>
        <end position="329"/>
    </location>
</feature>
<dbReference type="SUPFAM" id="SSF88946">
    <property type="entry name" value="Sigma2 domain of RNA polymerase sigma factors"/>
    <property type="match status" value="1"/>
</dbReference>
<keyword evidence="6" id="KW-1133">Transmembrane helix</keyword>
<dbReference type="InterPro" id="IPR013249">
    <property type="entry name" value="RNA_pol_sigma70_r4_t2"/>
</dbReference>
<dbReference type="Gene3D" id="1.10.10.10">
    <property type="entry name" value="Winged helix-like DNA-binding domain superfamily/Winged helix DNA-binding domain"/>
    <property type="match status" value="1"/>
</dbReference>
<dbReference type="PANTHER" id="PTHR43133:SF8">
    <property type="entry name" value="RNA POLYMERASE SIGMA FACTOR HI_1459-RELATED"/>
    <property type="match status" value="1"/>
</dbReference>
<evidence type="ECO:0000256" key="2">
    <source>
        <dbReference type="ARBA" id="ARBA00023015"/>
    </source>
</evidence>
<feature type="transmembrane region" description="Helical" evidence="6">
    <location>
        <begin position="249"/>
        <end position="272"/>
    </location>
</feature>
<reference evidence="9" key="1">
    <citation type="submission" date="2021-02" db="EMBL/GenBank/DDBJ databases">
        <authorList>
            <person name="Nowell W R."/>
        </authorList>
    </citation>
    <scope>NUCLEOTIDE SEQUENCE</scope>
</reference>
<sequence>MSLENLTDEELMSMYQNGTEMAFQILYTRHSSKVYGFLKRRLTPEEKVTDIYQEVFLKIHRSKHLYNKSLPVLPWIFTITKTVMLDAIKKDKNFKSIDGFDLDKAKIEPVDNNRLVEEVGLAIQNLPGSQKIAMQMRYVEEKTFNEIAESLKTTPTNVRQIISQQEWLSDYQDFLNTDNGQVPDNLNEAILAKIQKLIKPSAWMVFLKLLSVHAVMGFLSLSICHQFGLNPFNTDYSLADWFMKVGGHHFCMLGCGILFVAVSIFATGYFLTVEEVKALKRTEFLQNLSIGLISLGLFAAFGVEMILSIAGLWLLGALIGGFVATTAVYKIKGRWLASENQLEIELE</sequence>
<evidence type="ECO:0000256" key="3">
    <source>
        <dbReference type="ARBA" id="ARBA00023082"/>
    </source>
</evidence>
<dbReference type="Pfam" id="PF08281">
    <property type="entry name" value="Sigma70_r4_2"/>
    <property type="match status" value="1"/>
</dbReference>
<name>A0A816N0M3_9BILA</name>
<organism evidence="9 10">
    <name type="scientific">Rotaria magnacalcarata</name>
    <dbReference type="NCBI Taxonomy" id="392030"/>
    <lineage>
        <taxon>Eukaryota</taxon>
        <taxon>Metazoa</taxon>
        <taxon>Spiralia</taxon>
        <taxon>Gnathifera</taxon>
        <taxon>Rotifera</taxon>
        <taxon>Eurotatoria</taxon>
        <taxon>Bdelloidea</taxon>
        <taxon>Philodinida</taxon>
        <taxon>Philodinidae</taxon>
        <taxon>Rotaria</taxon>
    </lineage>
</organism>
<keyword evidence="6" id="KW-0812">Transmembrane</keyword>
<dbReference type="EMBL" id="CAJNRF010001759">
    <property type="protein sequence ID" value="CAF2025785.1"/>
    <property type="molecule type" value="Genomic_DNA"/>
</dbReference>
<dbReference type="InterPro" id="IPR014284">
    <property type="entry name" value="RNA_pol_sigma-70_dom"/>
</dbReference>
<protein>
    <submittedName>
        <fullName evidence="9">Uncharacterized protein</fullName>
    </submittedName>
</protein>
<dbReference type="GO" id="GO:0003677">
    <property type="term" value="F:DNA binding"/>
    <property type="evidence" value="ECO:0007669"/>
    <property type="project" value="UniProtKB-KW"/>
</dbReference>
<dbReference type="AlphaFoldDB" id="A0A816N0M3"/>
<dbReference type="SUPFAM" id="SSF88659">
    <property type="entry name" value="Sigma3 and sigma4 domains of RNA polymerase sigma factors"/>
    <property type="match status" value="1"/>
</dbReference>
<evidence type="ECO:0000259" key="8">
    <source>
        <dbReference type="Pfam" id="PF08281"/>
    </source>
</evidence>
<keyword evidence="3" id="KW-0731">Sigma factor</keyword>